<dbReference type="RefSeq" id="WP_147752447.1">
    <property type="nucleotide sequence ID" value="NZ_BPQG01000004.1"/>
</dbReference>
<dbReference type="Proteomes" id="UP001055117">
    <property type="component" value="Unassembled WGS sequence"/>
</dbReference>
<comment type="caution">
    <text evidence="1">The sequence shown here is derived from an EMBL/GenBank/DDBJ whole genome shotgun (WGS) entry which is preliminary data.</text>
</comment>
<reference evidence="1 2" key="1">
    <citation type="journal article" date="2021" name="Front. Microbiol.">
        <title>Comprehensive Comparative Genomics and Phenotyping of Methylobacterium Species.</title>
        <authorList>
            <person name="Alessa O."/>
            <person name="Ogura Y."/>
            <person name="Fujitani Y."/>
            <person name="Takami H."/>
            <person name="Hayashi T."/>
            <person name="Sahin N."/>
            <person name="Tani A."/>
        </authorList>
    </citation>
    <scope>NUCLEOTIDE SEQUENCE [LARGE SCALE GENOMIC DNA]</scope>
    <source>
        <strain evidence="1 2">DSM 23679</strain>
    </source>
</reference>
<protein>
    <submittedName>
        <fullName evidence="1">Uncharacterized protein</fullName>
    </submittedName>
</protein>
<gene>
    <name evidence="1" type="ORF">AFCDBAGC_0231</name>
</gene>
<keyword evidence="2" id="KW-1185">Reference proteome</keyword>
<accession>A0ABQ4QC44</accession>
<evidence type="ECO:0000313" key="2">
    <source>
        <dbReference type="Proteomes" id="UP001055117"/>
    </source>
</evidence>
<evidence type="ECO:0000313" key="1">
    <source>
        <dbReference type="EMBL" id="GJD42395.1"/>
    </source>
</evidence>
<dbReference type="EMBL" id="BPQG01000004">
    <property type="protein sequence ID" value="GJD42395.1"/>
    <property type="molecule type" value="Genomic_DNA"/>
</dbReference>
<proteinExistence type="predicted"/>
<sequence length="68" mass="7419">MTKSRPSVARPVVLNGLARRRRQPARPRDALLGAEALETPLPGRLLVLLSRLHRAEEAKPGTKDETGA</sequence>
<name>A0ABQ4QC44_9HYPH</name>
<organism evidence="1 2">
    <name type="scientific">Methylobacterium cerastii</name>
    <dbReference type="NCBI Taxonomy" id="932741"/>
    <lineage>
        <taxon>Bacteria</taxon>
        <taxon>Pseudomonadati</taxon>
        <taxon>Pseudomonadota</taxon>
        <taxon>Alphaproteobacteria</taxon>
        <taxon>Hyphomicrobiales</taxon>
        <taxon>Methylobacteriaceae</taxon>
        <taxon>Methylobacterium</taxon>
    </lineage>
</organism>